<reference evidence="1 2" key="1">
    <citation type="journal article" date="2019" name="Appl. Microbiol. Biotechnol.">
        <title>Genome sequence of Isaria javanica and comparative genome analysis insights into family S53 peptidase evolution in fungal entomopathogens.</title>
        <authorList>
            <person name="Lin R."/>
            <person name="Zhang X."/>
            <person name="Xin B."/>
            <person name="Zou M."/>
            <person name="Gao Y."/>
            <person name="Qin F."/>
            <person name="Hu Q."/>
            <person name="Xie B."/>
            <person name="Cheng X."/>
        </authorList>
    </citation>
    <scope>NUCLEOTIDE SEQUENCE [LARGE SCALE GENOMIC DNA]</scope>
    <source>
        <strain evidence="1 2">IJ1G</strain>
    </source>
</reference>
<gene>
    <name evidence="1" type="ORF">IF1G_02978</name>
</gene>
<keyword evidence="2" id="KW-1185">Reference proteome</keyword>
<evidence type="ECO:0000313" key="2">
    <source>
        <dbReference type="Proteomes" id="UP000315783"/>
    </source>
</evidence>
<accession>A0A545VB21</accession>
<name>A0A545VB21_9HYPO</name>
<dbReference type="EMBL" id="SPUK01000003">
    <property type="protein sequence ID" value="TQV98898.1"/>
    <property type="molecule type" value="Genomic_DNA"/>
</dbReference>
<dbReference type="AlphaFoldDB" id="A0A545VB21"/>
<proteinExistence type="predicted"/>
<evidence type="ECO:0000313" key="1">
    <source>
        <dbReference type="EMBL" id="TQV98898.1"/>
    </source>
</evidence>
<comment type="caution">
    <text evidence="1">The sequence shown here is derived from an EMBL/GenBank/DDBJ whole genome shotgun (WGS) entry which is preliminary data.</text>
</comment>
<organism evidence="1 2">
    <name type="scientific">Cordyceps javanica</name>
    <dbReference type="NCBI Taxonomy" id="43265"/>
    <lineage>
        <taxon>Eukaryota</taxon>
        <taxon>Fungi</taxon>
        <taxon>Dikarya</taxon>
        <taxon>Ascomycota</taxon>
        <taxon>Pezizomycotina</taxon>
        <taxon>Sordariomycetes</taxon>
        <taxon>Hypocreomycetidae</taxon>
        <taxon>Hypocreales</taxon>
        <taxon>Cordycipitaceae</taxon>
        <taxon>Cordyceps</taxon>
    </lineage>
</organism>
<sequence>MALLTDWRRGEARRRRREGNRRNCPVANVFITSELASSSLSHLRKVPNLIIRLASLPYYSDCSWADSVRWVLPETCCTSKARRSLGSRLVGSRLVPRHIG</sequence>
<dbReference type="Proteomes" id="UP000315783">
    <property type="component" value="Unassembled WGS sequence"/>
</dbReference>
<protein>
    <submittedName>
        <fullName evidence="1">Uncharacterized protein</fullName>
    </submittedName>
</protein>